<dbReference type="GO" id="GO:0030286">
    <property type="term" value="C:dynein complex"/>
    <property type="evidence" value="ECO:0007669"/>
    <property type="project" value="InterPro"/>
</dbReference>
<gene>
    <name evidence="3" type="ORF">OKA104_LOCUS49877</name>
</gene>
<dbReference type="Proteomes" id="UP000663881">
    <property type="component" value="Unassembled WGS sequence"/>
</dbReference>
<feature type="domain" description="Dynein heavy chain coiled coil stalk" evidence="2">
    <location>
        <begin position="3"/>
        <end position="114"/>
    </location>
</feature>
<dbReference type="InterPro" id="IPR026983">
    <property type="entry name" value="DHC"/>
</dbReference>
<dbReference type="Gene3D" id="1.20.920.20">
    <property type="match status" value="1"/>
</dbReference>
<dbReference type="PANTHER" id="PTHR45703:SF36">
    <property type="entry name" value="DYNEIN HEAVY CHAIN, CYTOPLASMIC"/>
    <property type="match status" value="1"/>
</dbReference>
<name>A0A820MFG6_9BILA</name>
<sequence length="154" mass="18270">IRTFRQPPQPVLAVMNTICIMFHRKPEWSEAKILMTKDDFFDDLIFYDKDNVSDEVFDMLTKIVSFDTFRPSFVKTASKAASSLCAWILAVYEYAKVARAQKTLREQVKAYEELYNKRQQILGEKRLYAEKLKDELAEYIRKRRAHFNDLQSKQ</sequence>
<protein>
    <recommendedName>
        <fullName evidence="2">Dynein heavy chain coiled coil stalk domain-containing protein</fullName>
    </recommendedName>
</protein>
<accession>A0A820MFG6</accession>
<dbReference type="InterPro" id="IPR024743">
    <property type="entry name" value="Dynein_HC_stalk"/>
</dbReference>
<evidence type="ECO:0000259" key="2">
    <source>
        <dbReference type="Pfam" id="PF12777"/>
    </source>
</evidence>
<keyword evidence="1" id="KW-0175">Coiled coil</keyword>
<dbReference type="GO" id="GO:0007018">
    <property type="term" value="P:microtubule-based movement"/>
    <property type="evidence" value="ECO:0007669"/>
    <property type="project" value="InterPro"/>
</dbReference>
<dbReference type="Pfam" id="PF12777">
    <property type="entry name" value="MT"/>
    <property type="match status" value="1"/>
</dbReference>
<feature type="coiled-coil region" evidence="1">
    <location>
        <begin position="97"/>
        <end position="149"/>
    </location>
</feature>
<dbReference type="EMBL" id="CAJOAY010024085">
    <property type="protein sequence ID" value="CAF4371794.1"/>
    <property type="molecule type" value="Genomic_DNA"/>
</dbReference>
<feature type="non-terminal residue" evidence="3">
    <location>
        <position position="154"/>
    </location>
</feature>
<evidence type="ECO:0000256" key="1">
    <source>
        <dbReference type="SAM" id="Coils"/>
    </source>
</evidence>
<organism evidence="3 4">
    <name type="scientific">Adineta steineri</name>
    <dbReference type="NCBI Taxonomy" id="433720"/>
    <lineage>
        <taxon>Eukaryota</taxon>
        <taxon>Metazoa</taxon>
        <taxon>Spiralia</taxon>
        <taxon>Gnathifera</taxon>
        <taxon>Rotifera</taxon>
        <taxon>Eurotatoria</taxon>
        <taxon>Bdelloidea</taxon>
        <taxon>Adinetida</taxon>
        <taxon>Adinetidae</taxon>
        <taxon>Adineta</taxon>
    </lineage>
</organism>
<feature type="non-terminal residue" evidence="3">
    <location>
        <position position="1"/>
    </location>
</feature>
<dbReference type="GO" id="GO:0045505">
    <property type="term" value="F:dynein intermediate chain binding"/>
    <property type="evidence" value="ECO:0007669"/>
    <property type="project" value="InterPro"/>
</dbReference>
<reference evidence="3" key="1">
    <citation type="submission" date="2021-02" db="EMBL/GenBank/DDBJ databases">
        <authorList>
            <person name="Nowell W R."/>
        </authorList>
    </citation>
    <scope>NUCLEOTIDE SEQUENCE</scope>
</reference>
<dbReference type="GO" id="GO:0051959">
    <property type="term" value="F:dynein light intermediate chain binding"/>
    <property type="evidence" value="ECO:0007669"/>
    <property type="project" value="InterPro"/>
</dbReference>
<evidence type="ECO:0000313" key="3">
    <source>
        <dbReference type="EMBL" id="CAF4371794.1"/>
    </source>
</evidence>
<evidence type="ECO:0000313" key="4">
    <source>
        <dbReference type="Proteomes" id="UP000663881"/>
    </source>
</evidence>
<dbReference type="AlphaFoldDB" id="A0A820MFG6"/>
<dbReference type="PANTHER" id="PTHR45703">
    <property type="entry name" value="DYNEIN HEAVY CHAIN"/>
    <property type="match status" value="1"/>
</dbReference>
<proteinExistence type="predicted"/>
<comment type="caution">
    <text evidence="3">The sequence shown here is derived from an EMBL/GenBank/DDBJ whole genome shotgun (WGS) entry which is preliminary data.</text>
</comment>